<dbReference type="AlphaFoldDB" id="A0A6J2VPS4"/>
<organism evidence="6 7">
    <name type="scientific">Chanos chanos</name>
    <name type="common">Milkfish</name>
    <name type="synonym">Mugil chanos</name>
    <dbReference type="NCBI Taxonomy" id="29144"/>
    <lineage>
        <taxon>Eukaryota</taxon>
        <taxon>Metazoa</taxon>
        <taxon>Chordata</taxon>
        <taxon>Craniata</taxon>
        <taxon>Vertebrata</taxon>
        <taxon>Euteleostomi</taxon>
        <taxon>Actinopterygii</taxon>
        <taxon>Neopterygii</taxon>
        <taxon>Teleostei</taxon>
        <taxon>Ostariophysi</taxon>
        <taxon>Gonorynchiformes</taxon>
        <taxon>Chanidae</taxon>
        <taxon>Chanos</taxon>
    </lineage>
</organism>
<dbReference type="InterPro" id="IPR002413">
    <property type="entry name" value="V5_allergen-like"/>
</dbReference>
<dbReference type="Proteomes" id="UP000504632">
    <property type="component" value="Chromosome 1"/>
</dbReference>
<dbReference type="SMART" id="SM00198">
    <property type="entry name" value="SCP"/>
    <property type="match status" value="1"/>
</dbReference>
<evidence type="ECO:0000256" key="1">
    <source>
        <dbReference type="ARBA" id="ARBA00004370"/>
    </source>
</evidence>
<dbReference type="PRINTS" id="PR00838">
    <property type="entry name" value="V5ALLERGEN"/>
</dbReference>
<sequence length="257" mass="29276">MTNKGTVKTEIHFPEITDKKFIDECVNLHNKHRSSVNPQASNMRHMTWDEALAVTARAWARKCVFEHNIYLGETKRVHPIYTSVGENIWAGAPPAHFSVETAINSWMKEVKYYTYDSHSCTRVCGHYTQVVWADSYKVGCAVQVCPDGVSKTTFSSKKGVIFVCDYATGGNYNGVKPYKTGKSCSACMDDTCQDKLCYNPERDRLKRYNWRPDWDPDLASCDSFCKAVLAIRPITLALTFISVYCLQIHYPDLFAYE</sequence>
<dbReference type="PANTHER" id="PTHR10334">
    <property type="entry name" value="CYSTEINE-RICH SECRETORY PROTEIN-RELATED"/>
    <property type="match status" value="1"/>
</dbReference>
<feature type="domain" description="SCP" evidence="5">
    <location>
        <begin position="20"/>
        <end position="174"/>
    </location>
</feature>
<dbReference type="SUPFAM" id="SSF55797">
    <property type="entry name" value="PR-1-like"/>
    <property type="match status" value="1"/>
</dbReference>
<evidence type="ECO:0000259" key="5">
    <source>
        <dbReference type="SMART" id="SM00198"/>
    </source>
</evidence>
<evidence type="ECO:0000256" key="2">
    <source>
        <dbReference type="ARBA" id="ARBA00009923"/>
    </source>
</evidence>
<gene>
    <name evidence="7" type="primary">glipr1a</name>
</gene>
<dbReference type="Gene3D" id="3.40.33.10">
    <property type="entry name" value="CAP"/>
    <property type="match status" value="1"/>
</dbReference>
<name>A0A6J2VPS4_CHACN</name>
<dbReference type="InterPro" id="IPR014044">
    <property type="entry name" value="CAP_dom"/>
</dbReference>
<dbReference type="InterPro" id="IPR018244">
    <property type="entry name" value="Allrgn_V5/Tpx1_CS"/>
</dbReference>
<proteinExistence type="inferred from homology"/>
<dbReference type="PRINTS" id="PR00837">
    <property type="entry name" value="V5TPXLIKE"/>
</dbReference>
<comment type="subcellular location">
    <subcellularLocation>
        <location evidence="1">Membrane</location>
    </subcellularLocation>
</comment>
<dbReference type="CTD" id="108179203"/>
<keyword evidence="4" id="KW-0472">Membrane</keyword>
<keyword evidence="3" id="KW-0732">Signal</keyword>
<dbReference type="OrthoDB" id="43654at2759"/>
<dbReference type="GeneID" id="115815173"/>
<dbReference type="GO" id="GO:0005576">
    <property type="term" value="C:extracellular region"/>
    <property type="evidence" value="ECO:0007669"/>
    <property type="project" value="InterPro"/>
</dbReference>
<dbReference type="FunFam" id="3.40.33.10:FF:000008">
    <property type="entry name" value="GLI pathogenesis-related 1 (Glioma)"/>
    <property type="match status" value="1"/>
</dbReference>
<evidence type="ECO:0000313" key="6">
    <source>
        <dbReference type="Proteomes" id="UP000504632"/>
    </source>
</evidence>
<keyword evidence="6" id="KW-1185">Reference proteome</keyword>
<evidence type="ECO:0000256" key="3">
    <source>
        <dbReference type="ARBA" id="ARBA00022729"/>
    </source>
</evidence>
<dbReference type="CDD" id="cd05385">
    <property type="entry name" value="CAP_GLIPR1-like"/>
    <property type="match status" value="1"/>
</dbReference>
<dbReference type="InParanoid" id="A0A6J2VPS4"/>
<dbReference type="Pfam" id="PF00188">
    <property type="entry name" value="CAP"/>
    <property type="match status" value="1"/>
</dbReference>
<dbReference type="InterPro" id="IPR035940">
    <property type="entry name" value="CAP_sf"/>
</dbReference>
<dbReference type="GO" id="GO:0016020">
    <property type="term" value="C:membrane"/>
    <property type="evidence" value="ECO:0007669"/>
    <property type="project" value="UniProtKB-SubCell"/>
</dbReference>
<dbReference type="PROSITE" id="PS01009">
    <property type="entry name" value="CRISP_1"/>
    <property type="match status" value="1"/>
</dbReference>
<reference evidence="7" key="1">
    <citation type="submission" date="2025-08" db="UniProtKB">
        <authorList>
            <consortium name="RefSeq"/>
        </authorList>
    </citation>
    <scope>IDENTIFICATION</scope>
</reference>
<dbReference type="InterPro" id="IPR001283">
    <property type="entry name" value="CRISP-related"/>
</dbReference>
<dbReference type="RefSeq" id="XP_030634028.1">
    <property type="nucleotide sequence ID" value="XM_030778168.1"/>
</dbReference>
<protein>
    <submittedName>
        <fullName evidence="7">GLIPR1-like protein 1</fullName>
    </submittedName>
</protein>
<comment type="similarity">
    <text evidence="2">Belongs to the CRISP family.</text>
</comment>
<dbReference type="InterPro" id="IPR034121">
    <property type="entry name" value="SCP_GLIPR-1-like"/>
</dbReference>
<evidence type="ECO:0000313" key="7">
    <source>
        <dbReference type="RefSeq" id="XP_030634028.1"/>
    </source>
</evidence>
<accession>A0A6J2VPS4</accession>
<evidence type="ECO:0000256" key="4">
    <source>
        <dbReference type="ARBA" id="ARBA00023136"/>
    </source>
</evidence>